<organism evidence="4 5">
    <name type="scientific">Andreesenia angusta</name>
    <dbReference type="NCBI Taxonomy" id="39480"/>
    <lineage>
        <taxon>Bacteria</taxon>
        <taxon>Bacillati</taxon>
        <taxon>Bacillota</taxon>
        <taxon>Tissierellia</taxon>
        <taxon>Tissierellales</taxon>
        <taxon>Gottschalkiaceae</taxon>
        <taxon>Andreesenia</taxon>
    </lineage>
</organism>
<dbReference type="AlphaFoldDB" id="A0A1S1V5E9"/>
<dbReference type="EMBL" id="MKIE01000006">
    <property type="protein sequence ID" value="OHW61871.1"/>
    <property type="molecule type" value="Genomic_DNA"/>
</dbReference>
<reference evidence="4 5" key="1">
    <citation type="submission" date="2016-09" db="EMBL/GenBank/DDBJ databases">
        <title>Genome sequence of Eubacterium angustum.</title>
        <authorList>
            <person name="Poehlein A."/>
            <person name="Daniel R."/>
        </authorList>
    </citation>
    <scope>NUCLEOTIDE SEQUENCE [LARGE SCALE GENOMIC DNA]</scope>
    <source>
        <strain evidence="4 5">DSM 1989</strain>
    </source>
</reference>
<dbReference type="Gene3D" id="2.40.37.10">
    <property type="entry name" value="Lyase, Ornithine Decarboxylase, Chain A, domain 1"/>
    <property type="match status" value="1"/>
</dbReference>
<keyword evidence="5" id="KW-1185">Reference proteome</keyword>
<dbReference type="InterPro" id="IPR029066">
    <property type="entry name" value="PLP-binding_barrel"/>
</dbReference>
<dbReference type="SUPFAM" id="SSF51419">
    <property type="entry name" value="PLP-binding barrel"/>
    <property type="match status" value="1"/>
</dbReference>
<comment type="caution">
    <text evidence="4">The sequence shown here is derived from an EMBL/GenBank/DDBJ whole genome shotgun (WGS) entry which is preliminary data.</text>
</comment>
<name>A0A1S1V5E9_9FIRM</name>
<evidence type="ECO:0000256" key="1">
    <source>
        <dbReference type="ARBA" id="ARBA00001933"/>
    </source>
</evidence>
<protein>
    <submittedName>
        <fullName evidence="4">Diaminopimelate decarboxylase</fullName>
        <ecNumber evidence="4">4.1.1.20</ecNumber>
    </submittedName>
</protein>
<accession>A0A1S1V5E9</accession>
<dbReference type="InterPro" id="IPR009006">
    <property type="entry name" value="Ala_racemase/Decarboxylase_C"/>
</dbReference>
<gene>
    <name evidence="4" type="primary">lysA_1</name>
    <name evidence="4" type="ORF">EUAN_16340</name>
</gene>
<dbReference type="EC" id="4.1.1.20" evidence="4"/>
<dbReference type="GO" id="GO:0008836">
    <property type="term" value="F:diaminopimelate decarboxylase activity"/>
    <property type="evidence" value="ECO:0007669"/>
    <property type="project" value="UniProtKB-EC"/>
</dbReference>
<evidence type="ECO:0000313" key="5">
    <source>
        <dbReference type="Proteomes" id="UP000180254"/>
    </source>
</evidence>
<dbReference type="GO" id="GO:0009089">
    <property type="term" value="P:lysine biosynthetic process via diaminopimelate"/>
    <property type="evidence" value="ECO:0007669"/>
    <property type="project" value="TreeGrafter"/>
</dbReference>
<dbReference type="SUPFAM" id="SSF50621">
    <property type="entry name" value="Alanine racemase C-terminal domain-like"/>
    <property type="match status" value="1"/>
</dbReference>
<dbReference type="STRING" id="39480.EUAN_16340"/>
<dbReference type="Gene3D" id="3.20.20.10">
    <property type="entry name" value="Alanine racemase"/>
    <property type="match status" value="1"/>
</dbReference>
<evidence type="ECO:0000259" key="3">
    <source>
        <dbReference type="Pfam" id="PF02784"/>
    </source>
</evidence>
<feature type="domain" description="Orn/DAP/Arg decarboxylase 2 N-terminal" evidence="3">
    <location>
        <begin position="14"/>
        <end position="262"/>
    </location>
</feature>
<dbReference type="PANTHER" id="PTHR43727">
    <property type="entry name" value="DIAMINOPIMELATE DECARBOXYLASE"/>
    <property type="match status" value="1"/>
</dbReference>
<keyword evidence="2" id="KW-0663">Pyridoxal phosphate</keyword>
<dbReference type="RefSeq" id="WP_169817366.1">
    <property type="nucleotide sequence ID" value="NZ_MKIE01000006.1"/>
</dbReference>
<proteinExistence type="predicted"/>
<sequence>MEKTPCYVVDLEKFDKNAQSIQKAFRRSWGSNIRLGYSIKTNHLPFLLSHAKRHEFYAEAVSNEEYEYAASQGYDLKNIIFNGPQKEYGILKKAIQGGSLVNLDNFQDIEMVEQIGLELGYENISVGLRFNFDLESECRGETGLIDGISRFGICIENGDLEKAIGRLRDKGCTVAGLHVHYTTSTRSAEVYRAISKKVVEVIDKYGLKSDIKYIDLGGGFWGGRELPGKPSTEEYSHTIADTLRECISPEDVQLILEPGSSLLSTVAFYITKVMNTRDIKGKRFVTMDGSLLDVNPLMRERELDYSIYSSKSRNVLSKQIICGGTCLESDRMIHLEEHGELCAGDLVKIHNTGAYTISFNDCFINSPPYVYLKEKNKYILIREK</sequence>
<keyword evidence="4" id="KW-0456">Lyase</keyword>
<evidence type="ECO:0000313" key="4">
    <source>
        <dbReference type="EMBL" id="OHW61871.1"/>
    </source>
</evidence>
<dbReference type="Proteomes" id="UP000180254">
    <property type="component" value="Unassembled WGS sequence"/>
</dbReference>
<dbReference type="Pfam" id="PF02784">
    <property type="entry name" value="Orn_Arg_deC_N"/>
    <property type="match status" value="1"/>
</dbReference>
<evidence type="ECO:0000256" key="2">
    <source>
        <dbReference type="ARBA" id="ARBA00022898"/>
    </source>
</evidence>
<dbReference type="PANTHER" id="PTHR43727:SF3">
    <property type="entry name" value="GROUP IV DECARBOXYLASE"/>
    <property type="match status" value="1"/>
</dbReference>
<dbReference type="InterPro" id="IPR022644">
    <property type="entry name" value="De-COase2_N"/>
</dbReference>
<comment type="cofactor">
    <cofactor evidence="1">
        <name>pyridoxal 5'-phosphate</name>
        <dbReference type="ChEBI" id="CHEBI:597326"/>
    </cofactor>
</comment>